<feature type="domain" description="SPK" evidence="2">
    <location>
        <begin position="62"/>
        <end position="105"/>
    </location>
</feature>
<dbReference type="EMBL" id="DS268423">
    <property type="protein sequence ID" value="EFO90499.1"/>
    <property type="molecule type" value="Genomic_DNA"/>
</dbReference>
<dbReference type="Proteomes" id="UP000008281">
    <property type="component" value="Unassembled WGS sequence"/>
</dbReference>
<gene>
    <name evidence="3" type="ORF">CRE_08094</name>
</gene>
<feature type="compositionally biased region" description="Basic and acidic residues" evidence="1">
    <location>
        <begin position="206"/>
        <end position="216"/>
    </location>
</feature>
<feature type="region of interest" description="Disordered" evidence="1">
    <location>
        <begin position="184"/>
        <end position="343"/>
    </location>
</feature>
<feature type="region of interest" description="Disordered" evidence="1">
    <location>
        <begin position="862"/>
        <end position="888"/>
    </location>
</feature>
<feature type="compositionally biased region" description="Polar residues" evidence="1">
    <location>
        <begin position="862"/>
        <end position="882"/>
    </location>
</feature>
<feature type="region of interest" description="Disordered" evidence="1">
    <location>
        <begin position="109"/>
        <end position="129"/>
    </location>
</feature>
<evidence type="ECO:0000313" key="3">
    <source>
        <dbReference type="EMBL" id="EFO90499.1"/>
    </source>
</evidence>
<proteinExistence type="predicted"/>
<dbReference type="Pfam" id="PF04435">
    <property type="entry name" value="SPK"/>
    <property type="match status" value="1"/>
</dbReference>
<feature type="compositionally biased region" description="Polar residues" evidence="1">
    <location>
        <begin position="282"/>
        <end position="297"/>
    </location>
</feature>
<reference evidence="3" key="1">
    <citation type="submission" date="2007-07" db="EMBL/GenBank/DDBJ databases">
        <title>PCAP assembly of the Caenorhabditis remanei genome.</title>
        <authorList>
            <consortium name="The Caenorhabditis remanei Sequencing Consortium"/>
            <person name="Wilson R.K."/>
        </authorList>
    </citation>
    <scope>NUCLEOTIDE SEQUENCE [LARGE SCALE GENOMIC DNA]</scope>
    <source>
        <strain evidence="3">PB4641</strain>
    </source>
</reference>
<dbReference type="InterPro" id="IPR006570">
    <property type="entry name" value="SPK_dom"/>
</dbReference>
<dbReference type="InParanoid" id="E3M3C8"/>
<evidence type="ECO:0000256" key="1">
    <source>
        <dbReference type="SAM" id="MobiDB-lite"/>
    </source>
</evidence>
<keyword evidence="4" id="KW-1185">Reference proteome</keyword>
<feature type="compositionally biased region" description="Polar residues" evidence="1">
    <location>
        <begin position="247"/>
        <end position="263"/>
    </location>
</feature>
<protein>
    <recommendedName>
        <fullName evidence="2">SPK domain-containing protein</fullName>
    </recommendedName>
</protein>
<feature type="compositionally biased region" description="Polar residues" evidence="1">
    <location>
        <begin position="305"/>
        <end position="316"/>
    </location>
</feature>
<sequence>MACVIAKFSLDADERVSPREISGRIIRETASFKQKLPEIEMFVKTFAHNVLEYFPRIHPWLYAKIFFVCRTPISPSLFKFFSADAFLTVDEENIIIYYKRRNGKGEFGGPKVRNEGIKEGGAQTPRNEKQAELVAGGNAEKIGAKPPEMDSVGILNGKNAEQHLAGANRANIVNPTNEIPEAPMGPVSSERSKENVNVPILPPKPTNDDLNIKKCSDTTTTGAIYNTPSTSTNLSGSEPPSRMMNDGSVSTDSRVTKRGNSQEGVAPQGVSKPRKPPAFDFSSISNILDAPSTSSALPVSDVPPTLTNNESTSTNVGRKRKRNTQETTDLPGVPKPKRATKASVPNLGNMTFENFRTFVNPGETMTEFLSRIVEHPKGIGGRKGQIKREIFDHVTAQSSIEKQIIESEKQIRMQLEAKGLHMIPLKFEPRQRLLIMPEILPTNVTTTSSSYFKDISEDLQPFFKTLNKILENIPKSEILSDIYGRINQFIKYSEIKEIATSNGTTETAFTIICNCAVLNADDNVQNGITLRKFLTLLRSEGKKILIDNYFDRTCHFELRKLANSDKNTVQMDQLLDRPINEWPDDYWRMAWSIADFSKNALEPQTFYAISIDVLGKNEEIDCETGVIDKFVKSFAHLTHRFYPRIHPWLHAKIFFVCRTSLLDAEVEYFRTHAYLAVDQDNKILHYKQRVGLGEFGNPRMQVEGLDDPVDPAPTNGNVAGDNADQADGNPQQGNEVQNAGYGAEAQFPAQGNNDIHHNEQNNENFLENQYQYNVDRQGGNSDTVPDDFSDQYFYEGSNENNHPSTSTSIPYHEAPSTSNNIRLKRQRLGQIGEQENGYESSDQPEVSYPKKYRVVVLKQGNNTNLGSNQEAMYDTPSTSSDIPESGRYSKPTITSQNAQMEGFTSGTAGLNLRQQQLQERLVDSSNLRTNYGIPSASTNVPYFGKKSNHNTQLQRQGHTHGAAEKPRILNLKRYAPNQSVVGNHTNRYLNTHQQNIQSRIGDHEVNERGPSEPNREVYASNFSYMNIENYQEFMRYGETMTEFLNRLNEHRKAVGFKEAQISSAVYMRVRLNSMSEKTGNRLQNPRRPILKYIPVTFETMSKAKLMTTPEFLRRTQRARNAAPFIETTENLRPFFDALYFAVEGLSLTKTFANILSRIGEFIEYTEVKPIVSLLNSQFKTKLHFQMAREGTTETSLKIVLHCVVCNAGEECKYGYTLKHVIGSLISGLSDMNTLENFKESCYLQIGKPDSKLKKISYPMVDTSFAEALNYAISVSNFENPKTRTS</sequence>
<organism evidence="4">
    <name type="scientific">Caenorhabditis remanei</name>
    <name type="common">Caenorhabditis vulgaris</name>
    <dbReference type="NCBI Taxonomy" id="31234"/>
    <lineage>
        <taxon>Eukaryota</taxon>
        <taxon>Metazoa</taxon>
        <taxon>Ecdysozoa</taxon>
        <taxon>Nematoda</taxon>
        <taxon>Chromadorea</taxon>
        <taxon>Rhabditida</taxon>
        <taxon>Rhabditina</taxon>
        <taxon>Rhabditomorpha</taxon>
        <taxon>Rhabditoidea</taxon>
        <taxon>Rhabditidae</taxon>
        <taxon>Peloderinae</taxon>
        <taxon>Caenorhabditis</taxon>
    </lineage>
</organism>
<feature type="compositionally biased region" description="Polar residues" evidence="1">
    <location>
        <begin position="217"/>
        <end position="238"/>
    </location>
</feature>
<feature type="compositionally biased region" description="Polar residues" evidence="1">
    <location>
        <begin position="797"/>
        <end position="820"/>
    </location>
</feature>
<feature type="region of interest" description="Disordered" evidence="1">
    <location>
        <begin position="775"/>
        <end position="820"/>
    </location>
</feature>
<accession>E3M3C8</accession>
<dbReference type="HOGENOM" id="CLU_262749_0_0_1"/>
<evidence type="ECO:0000259" key="2">
    <source>
        <dbReference type="Pfam" id="PF04435"/>
    </source>
</evidence>
<evidence type="ECO:0000313" key="4">
    <source>
        <dbReference type="Proteomes" id="UP000008281"/>
    </source>
</evidence>
<name>E3M3C8_CAERE</name>
<feature type="region of interest" description="Disordered" evidence="1">
    <location>
        <begin position="698"/>
        <end position="736"/>
    </location>
</feature>